<dbReference type="PANTHER" id="PTHR45777">
    <property type="entry name" value="METHIONINE AMINOPEPTIDASE 2"/>
    <property type="match status" value="1"/>
</dbReference>
<organism evidence="5 6">
    <name type="scientific">Salix brachista</name>
    <dbReference type="NCBI Taxonomy" id="2182728"/>
    <lineage>
        <taxon>Eukaryota</taxon>
        <taxon>Viridiplantae</taxon>
        <taxon>Streptophyta</taxon>
        <taxon>Embryophyta</taxon>
        <taxon>Tracheophyta</taxon>
        <taxon>Spermatophyta</taxon>
        <taxon>Magnoliopsida</taxon>
        <taxon>eudicotyledons</taxon>
        <taxon>Gunneridae</taxon>
        <taxon>Pentapetalae</taxon>
        <taxon>rosids</taxon>
        <taxon>fabids</taxon>
        <taxon>Malpighiales</taxon>
        <taxon>Salicaceae</taxon>
        <taxon>Saliceae</taxon>
        <taxon>Salix</taxon>
    </lineage>
</organism>
<keyword evidence="3" id="KW-0378">Hydrolase</keyword>
<protein>
    <submittedName>
        <fullName evidence="5">Uncharacterized protein</fullName>
    </submittedName>
</protein>
<dbReference type="SUPFAM" id="SSF55920">
    <property type="entry name" value="Creatinase/aminopeptidase"/>
    <property type="match status" value="1"/>
</dbReference>
<keyword evidence="6" id="KW-1185">Reference proteome</keyword>
<dbReference type="GO" id="GO:0008235">
    <property type="term" value="F:metalloexopeptidase activity"/>
    <property type="evidence" value="ECO:0007669"/>
    <property type="project" value="TreeGrafter"/>
</dbReference>
<evidence type="ECO:0000256" key="3">
    <source>
        <dbReference type="ARBA" id="ARBA00022801"/>
    </source>
</evidence>
<proteinExistence type="predicted"/>
<dbReference type="PANTHER" id="PTHR45777:SF2">
    <property type="entry name" value="METHIONINE AMINOPEPTIDASE 2"/>
    <property type="match status" value="1"/>
</dbReference>
<keyword evidence="2" id="KW-0645">Protease</keyword>
<comment type="caution">
    <text evidence="5">The sequence shown here is derived from an EMBL/GenBank/DDBJ whole genome shotgun (WGS) entry which is preliminary data.</text>
</comment>
<dbReference type="Gene3D" id="1.10.10.10">
    <property type="entry name" value="Winged helix-like DNA-binding domain superfamily/Winged helix DNA-binding domain"/>
    <property type="match status" value="1"/>
</dbReference>
<evidence type="ECO:0000313" key="5">
    <source>
        <dbReference type="EMBL" id="KAB5516732.1"/>
    </source>
</evidence>
<keyword evidence="4" id="KW-1133">Transmembrane helix</keyword>
<sequence>MDSMMALEGEGFTELIRIRGASLEKGFYESRIDVRLCDVGAAIQEVMESYEVESEFEYPEHEWALENLFPLLKEGSREEGEFFANETFASTSTGKGYVREDLECSHYMKNFDAGHIPLRLPRAKQLLAIINKNLFDSDIVQFRSIHSTIPIDAFVADCGLARSKELEYIQRKNQFPVFSVALSSLNLESVHPGFAMIFVQIVFGGINIVYKLFINDAMNIRMVKLEMKGFTRQLFRSCLEGSISVSNCYPNAHGIVDKQLVDDIDPSKHDLNKYHGNTWVNTAEASTSHDLSRQETLSLLNFICGEEESISSVLGCLIFIKSEWQQLSYATCKLPSLNVSILDNCKRPGSLKSVPSNLGYARSDVHSHS</sequence>
<keyword evidence="4" id="KW-0472">Membrane</keyword>
<evidence type="ECO:0000256" key="1">
    <source>
        <dbReference type="ARBA" id="ARBA00022438"/>
    </source>
</evidence>
<evidence type="ECO:0000313" key="6">
    <source>
        <dbReference type="Proteomes" id="UP000326939"/>
    </source>
</evidence>
<evidence type="ECO:0000256" key="2">
    <source>
        <dbReference type="ARBA" id="ARBA00022670"/>
    </source>
</evidence>
<dbReference type="InterPro" id="IPR050247">
    <property type="entry name" value="Met_Aminopeptidase_Type2"/>
</dbReference>
<keyword evidence="4" id="KW-0812">Transmembrane</keyword>
<dbReference type="Gene3D" id="3.90.230.10">
    <property type="entry name" value="Creatinase/methionine aminopeptidase superfamily"/>
    <property type="match status" value="1"/>
</dbReference>
<dbReference type="AlphaFoldDB" id="A0A5N5JCQ8"/>
<evidence type="ECO:0000256" key="4">
    <source>
        <dbReference type="SAM" id="Phobius"/>
    </source>
</evidence>
<accession>A0A5N5JCQ8</accession>
<dbReference type="InterPro" id="IPR036388">
    <property type="entry name" value="WH-like_DNA-bd_sf"/>
</dbReference>
<name>A0A5N5JCQ8_9ROSI</name>
<dbReference type="GO" id="GO:0006508">
    <property type="term" value="P:proteolysis"/>
    <property type="evidence" value="ECO:0007669"/>
    <property type="project" value="UniProtKB-KW"/>
</dbReference>
<gene>
    <name evidence="5" type="ORF">DKX38_027380</name>
</gene>
<dbReference type="GO" id="GO:0005737">
    <property type="term" value="C:cytoplasm"/>
    <property type="evidence" value="ECO:0007669"/>
    <property type="project" value="TreeGrafter"/>
</dbReference>
<dbReference type="EMBL" id="VDCV01000017">
    <property type="protein sequence ID" value="KAB5516732.1"/>
    <property type="molecule type" value="Genomic_DNA"/>
</dbReference>
<dbReference type="InterPro" id="IPR036005">
    <property type="entry name" value="Creatinase/aminopeptidase-like"/>
</dbReference>
<keyword evidence="1" id="KW-0031">Aminopeptidase</keyword>
<dbReference type="Proteomes" id="UP000326939">
    <property type="component" value="Chromosome 17"/>
</dbReference>
<dbReference type="GO" id="GO:0004177">
    <property type="term" value="F:aminopeptidase activity"/>
    <property type="evidence" value="ECO:0007669"/>
    <property type="project" value="UniProtKB-KW"/>
</dbReference>
<reference evidence="6" key="1">
    <citation type="journal article" date="2019" name="Gigascience">
        <title>De novo genome assembly of the endangered Acer yangbiense, a plant species with extremely small populations endemic to Yunnan Province, China.</title>
        <authorList>
            <person name="Yang J."/>
            <person name="Wariss H.M."/>
            <person name="Tao L."/>
            <person name="Zhang R."/>
            <person name="Yun Q."/>
            <person name="Hollingsworth P."/>
            <person name="Dao Z."/>
            <person name="Luo G."/>
            <person name="Guo H."/>
            <person name="Ma Y."/>
            <person name="Sun W."/>
        </authorList>
    </citation>
    <scope>NUCLEOTIDE SEQUENCE [LARGE SCALE GENOMIC DNA]</scope>
    <source>
        <strain evidence="6">cv. br00</strain>
    </source>
</reference>
<feature type="transmembrane region" description="Helical" evidence="4">
    <location>
        <begin position="193"/>
        <end position="214"/>
    </location>
</feature>